<feature type="transmembrane region" description="Helical" evidence="2">
    <location>
        <begin position="266"/>
        <end position="288"/>
    </location>
</feature>
<keyword evidence="6" id="KW-1185">Reference proteome</keyword>
<keyword evidence="2" id="KW-0812">Transmembrane</keyword>
<feature type="compositionally biased region" description="Low complexity" evidence="1">
    <location>
        <begin position="41"/>
        <end position="50"/>
    </location>
</feature>
<evidence type="ECO:0000313" key="4">
    <source>
        <dbReference type="EMBL" id="CAD9719776.1"/>
    </source>
</evidence>
<feature type="transmembrane region" description="Helical" evidence="2">
    <location>
        <begin position="203"/>
        <end position="230"/>
    </location>
</feature>
<gene>
    <name evidence="5" type="ORF">A3770_04p32880</name>
    <name evidence="3" type="ORF">CPRI1469_LOCUS8641</name>
    <name evidence="4" type="ORF">CPRI1469_LOCUS8642</name>
</gene>
<dbReference type="InterPro" id="IPR018710">
    <property type="entry name" value="DUF2232"/>
</dbReference>
<evidence type="ECO:0000313" key="3">
    <source>
        <dbReference type="EMBL" id="CAD9719775.1"/>
    </source>
</evidence>
<accession>A0A5B8MN94</accession>
<dbReference type="Proteomes" id="UP000316726">
    <property type="component" value="Chromosome 4"/>
</dbReference>
<evidence type="ECO:0000313" key="5">
    <source>
        <dbReference type="EMBL" id="QDZ20770.1"/>
    </source>
</evidence>
<name>A0A5B8MN94_9CHLO</name>
<keyword evidence="2" id="KW-0472">Membrane</keyword>
<evidence type="ECO:0000256" key="2">
    <source>
        <dbReference type="SAM" id="Phobius"/>
    </source>
</evidence>
<dbReference type="AlphaFoldDB" id="A0A5B8MN94"/>
<feature type="transmembrane region" description="Helical" evidence="2">
    <location>
        <begin position="111"/>
        <end position="135"/>
    </location>
</feature>
<evidence type="ECO:0000256" key="1">
    <source>
        <dbReference type="SAM" id="MobiDB-lite"/>
    </source>
</evidence>
<keyword evidence="2" id="KW-1133">Transmembrane helix</keyword>
<dbReference type="STRING" id="1764295.A0A5B8MN94"/>
<organism evidence="5 6">
    <name type="scientific">Chloropicon primus</name>
    <dbReference type="NCBI Taxonomy" id="1764295"/>
    <lineage>
        <taxon>Eukaryota</taxon>
        <taxon>Viridiplantae</taxon>
        <taxon>Chlorophyta</taxon>
        <taxon>Chloropicophyceae</taxon>
        <taxon>Chloropicales</taxon>
        <taxon>Chloropicaceae</taxon>
        <taxon>Chloropicon</taxon>
    </lineage>
</organism>
<sequence length="320" mass="35080">MARLDRHGWMDNVGLVTGSGPLVLPRGDARIGSQGRRRRSGAAARLGSARPTEAARGGLLLCRFQRPEGRRRRSEVATTARSLSGGREGGSIGVSAVEWERVKSLTERSMFSALTALLYLVGISFRLEGYMGYLLPLPIILMGVRHGARSSWGTLGLIAVLMTVLFGPVRAMSFVCVHGLYSTVLATFWGKMSKKGQDVSSKGWLLIILVTAVSRVVGLIGSIFLISWLIGDNILALIFSGIENLFEQFFSVLGLPYLQFPLPTGLLAGTFIGLAIFTSCLYVALIYFMHASVVYKMGIKVPLPLYWKQRLERQRQAQLL</sequence>
<evidence type="ECO:0000313" key="6">
    <source>
        <dbReference type="Proteomes" id="UP000316726"/>
    </source>
</evidence>
<protein>
    <submittedName>
        <fullName evidence="5">Uncharacterized protein</fullName>
    </submittedName>
</protein>
<dbReference type="PANTHER" id="PTHR37185">
    <property type="entry name" value="MEMBRANE PROTEIN"/>
    <property type="match status" value="1"/>
</dbReference>
<dbReference type="EMBL" id="HBHL01013143">
    <property type="protein sequence ID" value="CAD9719775.1"/>
    <property type="molecule type" value="Transcribed_RNA"/>
</dbReference>
<dbReference type="PANTHER" id="PTHR37185:SF3">
    <property type="entry name" value="MEMBRANE PROTEIN"/>
    <property type="match status" value="1"/>
</dbReference>
<feature type="region of interest" description="Disordered" evidence="1">
    <location>
        <begin position="26"/>
        <end position="51"/>
    </location>
</feature>
<feature type="transmembrane region" description="Helical" evidence="2">
    <location>
        <begin position="155"/>
        <end position="182"/>
    </location>
</feature>
<dbReference type="EMBL" id="CP031037">
    <property type="protein sequence ID" value="QDZ20770.1"/>
    <property type="molecule type" value="Genomic_DNA"/>
</dbReference>
<dbReference type="OrthoDB" id="2019412at2759"/>
<dbReference type="Pfam" id="PF09991">
    <property type="entry name" value="DUF2232"/>
    <property type="match status" value="1"/>
</dbReference>
<dbReference type="EMBL" id="HBHL01013144">
    <property type="protein sequence ID" value="CAD9719776.1"/>
    <property type="molecule type" value="Transcribed_RNA"/>
</dbReference>
<reference evidence="3" key="2">
    <citation type="submission" date="2021-01" db="EMBL/GenBank/DDBJ databases">
        <authorList>
            <person name="Corre E."/>
            <person name="Pelletier E."/>
            <person name="Niang G."/>
            <person name="Scheremetjew M."/>
            <person name="Finn R."/>
            <person name="Kale V."/>
            <person name="Holt S."/>
            <person name="Cochrane G."/>
            <person name="Meng A."/>
            <person name="Brown T."/>
            <person name="Cohen L."/>
        </authorList>
    </citation>
    <scope>NUCLEOTIDE SEQUENCE</scope>
    <source>
        <strain evidence="3">CCMP1205</strain>
    </source>
</reference>
<reference evidence="5 6" key="1">
    <citation type="submission" date="2018-07" db="EMBL/GenBank/DDBJ databases">
        <title>The complete nuclear genome of the prasinophyte Chloropicon primus (CCMP1205).</title>
        <authorList>
            <person name="Pombert J.-F."/>
            <person name="Otis C."/>
            <person name="Turmel M."/>
            <person name="Lemieux C."/>
        </authorList>
    </citation>
    <scope>NUCLEOTIDE SEQUENCE [LARGE SCALE GENOMIC DNA]</scope>
    <source>
        <strain evidence="5 6">CCMP1205</strain>
    </source>
</reference>
<proteinExistence type="predicted"/>